<evidence type="ECO:0000313" key="4">
    <source>
        <dbReference type="Proteomes" id="UP000217289"/>
    </source>
</evidence>
<feature type="chain" id="PRO_5012919469" description="Lipoprotein" evidence="2">
    <location>
        <begin position="28"/>
        <end position="421"/>
    </location>
</feature>
<feature type="signal peptide" evidence="2">
    <location>
        <begin position="1"/>
        <end position="27"/>
    </location>
</feature>
<keyword evidence="2" id="KW-0732">Signal</keyword>
<dbReference type="PROSITE" id="PS51257">
    <property type="entry name" value="PROKAR_LIPOPROTEIN"/>
    <property type="match status" value="1"/>
</dbReference>
<dbReference type="Proteomes" id="UP000217289">
    <property type="component" value="Chromosome"/>
</dbReference>
<reference evidence="3 4" key="1">
    <citation type="submission" date="2017-06" db="EMBL/GenBank/DDBJ databases">
        <authorList>
            <person name="Kim H.J."/>
            <person name="Triplett B.A."/>
        </authorList>
    </citation>
    <scope>NUCLEOTIDE SEQUENCE [LARGE SCALE GENOMIC DNA]</scope>
    <source>
        <strain evidence="3 4">DSM 14713</strain>
    </source>
</reference>
<dbReference type="Gene3D" id="2.180.10.10">
    <property type="entry name" value="RHS repeat-associated core"/>
    <property type="match status" value="2"/>
</dbReference>
<name>A0A250IKN5_9BACT</name>
<feature type="region of interest" description="Disordered" evidence="1">
    <location>
        <begin position="402"/>
        <end position="421"/>
    </location>
</feature>
<feature type="region of interest" description="Disordered" evidence="1">
    <location>
        <begin position="21"/>
        <end position="62"/>
    </location>
</feature>
<dbReference type="InterPro" id="IPR031325">
    <property type="entry name" value="RHS_repeat"/>
</dbReference>
<organism evidence="3 4">
    <name type="scientific">Melittangium boletus DSM 14713</name>
    <dbReference type="NCBI Taxonomy" id="1294270"/>
    <lineage>
        <taxon>Bacteria</taxon>
        <taxon>Pseudomonadati</taxon>
        <taxon>Myxococcota</taxon>
        <taxon>Myxococcia</taxon>
        <taxon>Myxococcales</taxon>
        <taxon>Cystobacterineae</taxon>
        <taxon>Archangiaceae</taxon>
        <taxon>Melittangium</taxon>
    </lineage>
</organism>
<dbReference type="EMBL" id="CP022163">
    <property type="protein sequence ID" value="ATB32335.1"/>
    <property type="molecule type" value="Genomic_DNA"/>
</dbReference>
<accession>A0A250IKN5</accession>
<proteinExistence type="predicted"/>
<evidence type="ECO:0000256" key="2">
    <source>
        <dbReference type="SAM" id="SignalP"/>
    </source>
</evidence>
<keyword evidence="4" id="KW-1185">Reference proteome</keyword>
<protein>
    <recommendedName>
        <fullName evidence="5">Lipoprotein</fullName>
    </recommendedName>
</protein>
<gene>
    <name evidence="3" type="ORF">MEBOL_005812</name>
</gene>
<dbReference type="AlphaFoldDB" id="A0A250IKN5"/>
<dbReference type="KEGG" id="mbd:MEBOL_005812"/>
<feature type="compositionally biased region" description="Low complexity" evidence="1">
    <location>
        <begin position="21"/>
        <end position="30"/>
    </location>
</feature>
<evidence type="ECO:0000313" key="3">
    <source>
        <dbReference type="EMBL" id="ATB32335.1"/>
    </source>
</evidence>
<dbReference type="Pfam" id="PF05593">
    <property type="entry name" value="RHS_repeat"/>
    <property type="match status" value="1"/>
</dbReference>
<sequence length="421" mass="46813">MGRGRSAWMLAMCLVVSACGSTSPSPAEPTESGERTGLGPGDDPAGGGTVSGLEGEPSLPPRACIPWTRPTPPVRATACASFSVFADGSSVRARYDADSRPLEVREFSSDGTLHTVETRVWSEGLERLYRREELAFGLSTQSEWTYDGRRLLRRVDSFSHDPPKTYDYVYDAQGRITRVVRQWSGESVTSLYTYDVQGRLVRIADEQSDWLCGSGDSRCASLSYWPNGVLKRHEWETGKMNFEEEFDAAGRLVGSLAQDPDHLRRRQLGYDEAGRLRREWRLHSWYVWDATSVTRTVYDPAGRRERFAEELADYGECGARLPDCEPERSSVHVTRRTTFFCGTEIVALDEWDGDEDGVVDATRTHERDDAGRLVHEVYSGTPGLDDGPVLRDFTYECAPSGVAQTQGDAGGEARARAAQVR</sequence>
<evidence type="ECO:0008006" key="5">
    <source>
        <dbReference type="Google" id="ProtNLM"/>
    </source>
</evidence>
<evidence type="ECO:0000256" key="1">
    <source>
        <dbReference type="SAM" id="MobiDB-lite"/>
    </source>
</evidence>
<feature type="compositionally biased region" description="Gly residues" evidence="1">
    <location>
        <begin position="36"/>
        <end position="50"/>
    </location>
</feature>